<dbReference type="AlphaFoldDB" id="A0AAN8J6U1"/>
<protein>
    <submittedName>
        <fullName evidence="3">Uncharacterized protein</fullName>
    </submittedName>
</protein>
<feature type="compositionally biased region" description="Low complexity" evidence="1">
    <location>
        <begin position="167"/>
        <end position="181"/>
    </location>
</feature>
<name>A0AAN8J6U1_PATCE</name>
<evidence type="ECO:0000256" key="1">
    <source>
        <dbReference type="SAM" id="MobiDB-lite"/>
    </source>
</evidence>
<feature type="region of interest" description="Disordered" evidence="1">
    <location>
        <begin position="230"/>
        <end position="265"/>
    </location>
</feature>
<dbReference type="Proteomes" id="UP001347796">
    <property type="component" value="Unassembled WGS sequence"/>
</dbReference>
<feature type="compositionally biased region" description="Basic and acidic residues" evidence="1">
    <location>
        <begin position="468"/>
        <end position="482"/>
    </location>
</feature>
<feature type="region of interest" description="Disordered" evidence="1">
    <location>
        <begin position="466"/>
        <end position="502"/>
    </location>
</feature>
<evidence type="ECO:0000313" key="3">
    <source>
        <dbReference type="EMBL" id="KAK6171467.1"/>
    </source>
</evidence>
<gene>
    <name evidence="3" type="ORF">SNE40_019653</name>
</gene>
<feature type="transmembrane region" description="Helical" evidence="2">
    <location>
        <begin position="422"/>
        <end position="446"/>
    </location>
</feature>
<sequence>MPYLKKIVLMDDIFGVLSVLWISVSVVRGGVCPSSVQVVKPCVDGSIAGSRIFMDTSEMTSDDTSCVCRLSTNVDSLDINMYFAPGYAGCGSEIQFSSVFPVTFRCDVAGTRLDTFSRKTLDVITRQTTSSADVRYCVIIQATTTATGSAGNVSMTCESQTTTTPEASTADSTTIATTTSTESTTLSAMTISSASTDDETFSTTTIPTGSSKATSSVAVSTPSAITSILATTTPPETTASSSSSPLSKISTSTNPVTVTSPPTTTKSLTSIVSSTAAAQSGSSTTVMLSVPTLPTTNPSSTTTNNVLIESTTPPNVPTSSFSETVTSNVTGQTTDGNAATSTITELTSTSSMQTAKTDVTPTTTENTITSQQSQTSSNSISVSIGTTKSTSGRPLITGFMTPIENTTNVTPSPTKSGLDDKIIAVIVIGVIIFVALMIFLIGAICYKNRQRRKGSYPREKTTYLNMAMERDSEKGSDRKTMEGTDLSDDTPQIVPYNNGKEL</sequence>
<accession>A0AAN8J6U1</accession>
<keyword evidence="2" id="KW-0472">Membrane</keyword>
<evidence type="ECO:0000313" key="4">
    <source>
        <dbReference type="Proteomes" id="UP001347796"/>
    </source>
</evidence>
<feature type="region of interest" description="Disordered" evidence="1">
    <location>
        <begin position="347"/>
        <end position="394"/>
    </location>
</feature>
<keyword evidence="2" id="KW-1133">Transmembrane helix</keyword>
<feature type="region of interest" description="Disordered" evidence="1">
    <location>
        <begin position="161"/>
        <end position="181"/>
    </location>
</feature>
<keyword evidence="2" id="KW-0812">Transmembrane</keyword>
<proteinExistence type="predicted"/>
<dbReference type="EMBL" id="JAZGQO010000014">
    <property type="protein sequence ID" value="KAK6171467.1"/>
    <property type="molecule type" value="Genomic_DNA"/>
</dbReference>
<keyword evidence="4" id="KW-1185">Reference proteome</keyword>
<feature type="compositionally biased region" description="Low complexity" evidence="1">
    <location>
        <begin position="347"/>
        <end position="387"/>
    </location>
</feature>
<evidence type="ECO:0000256" key="2">
    <source>
        <dbReference type="SAM" id="Phobius"/>
    </source>
</evidence>
<reference evidence="3 4" key="1">
    <citation type="submission" date="2024-01" db="EMBL/GenBank/DDBJ databases">
        <title>The genome of the rayed Mediterranean limpet Patella caerulea (Linnaeus, 1758).</title>
        <authorList>
            <person name="Anh-Thu Weber A."/>
            <person name="Halstead-Nussloch G."/>
        </authorList>
    </citation>
    <scope>NUCLEOTIDE SEQUENCE [LARGE SCALE GENOMIC DNA]</scope>
    <source>
        <strain evidence="3">AATW-2023a</strain>
        <tissue evidence="3">Whole specimen</tissue>
    </source>
</reference>
<organism evidence="3 4">
    <name type="scientific">Patella caerulea</name>
    <name type="common">Rayed Mediterranean limpet</name>
    <dbReference type="NCBI Taxonomy" id="87958"/>
    <lineage>
        <taxon>Eukaryota</taxon>
        <taxon>Metazoa</taxon>
        <taxon>Spiralia</taxon>
        <taxon>Lophotrochozoa</taxon>
        <taxon>Mollusca</taxon>
        <taxon>Gastropoda</taxon>
        <taxon>Patellogastropoda</taxon>
        <taxon>Patelloidea</taxon>
        <taxon>Patellidae</taxon>
        <taxon>Patella</taxon>
    </lineage>
</organism>
<comment type="caution">
    <text evidence="3">The sequence shown here is derived from an EMBL/GenBank/DDBJ whole genome shotgun (WGS) entry which is preliminary data.</text>
</comment>